<gene>
    <name evidence="17" type="ORF">E3N88_11204</name>
</gene>
<keyword evidence="6" id="KW-0255">Endonuclease</keyword>
<dbReference type="InterPro" id="IPR036955">
    <property type="entry name" value="AP2/ERF_dom_sf"/>
</dbReference>
<evidence type="ECO:0000256" key="8">
    <source>
        <dbReference type="ARBA" id="ARBA00022821"/>
    </source>
</evidence>
<name>A0A5N6PD24_9ASTR</name>
<dbReference type="OrthoDB" id="2013610at2759"/>
<keyword evidence="9" id="KW-0695">RNA-directed DNA polymerase</keyword>
<dbReference type="InterPro" id="IPR001471">
    <property type="entry name" value="AP2/ERF_dom"/>
</dbReference>
<dbReference type="GO" id="GO:0004519">
    <property type="term" value="F:endonuclease activity"/>
    <property type="evidence" value="ECO:0007669"/>
    <property type="project" value="UniProtKB-KW"/>
</dbReference>
<dbReference type="Gene3D" id="1.10.340.70">
    <property type="match status" value="1"/>
</dbReference>
<keyword evidence="4" id="KW-0548">Nucleotidyltransferase</keyword>
<dbReference type="PRINTS" id="PR00367">
    <property type="entry name" value="ETHRSPELEMNT"/>
</dbReference>
<evidence type="ECO:0000256" key="9">
    <source>
        <dbReference type="ARBA" id="ARBA00022918"/>
    </source>
</evidence>
<evidence type="ECO:0000256" key="7">
    <source>
        <dbReference type="ARBA" id="ARBA00022801"/>
    </source>
</evidence>
<dbReference type="InterPro" id="IPR001584">
    <property type="entry name" value="Integrase_cat-core"/>
</dbReference>
<evidence type="ECO:0000256" key="13">
    <source>
        <dbReference type="ARBA" id="ARBA00023242"/>
    </source>
</evidence>
<evidence type="ECO:0000313" key="17">
    <source>
        <dbReference type="EMBL" id="KAD6119933.1"/>
    </source>
</evidence>
<keyword evidence="3" id="KW-0808">Transferase</keyword>
<evidence type="ECO:0000259" key="14">
    <source>
        <dbReference type="PROSITE" id="PS50878"/>
    </source>
</evidence>
<dbReference type="PANTHER" id="PTHR37984">
    <property type="entry name" value="PROTEIN CBG26694"/>
    <property type="match status" value="1"/>
</dbReference>
<feature type="domain" description="AP2/ERF" evidence="16">
    <location>
        <begin position="655"/>
        <end position="712"/>
    </location>
</feature>
<evidence type="ECO:0000256" key="3">
    <source>
        <dbReference type="ARBA" id="ARBA00022679"/>
    </source>
</evidence>
<keyword evidence="7" id="KW-0378">Hydrolase</keyword>
<keyword evidence="12" id="KW-0804">Transcription</keyword>
<keyword evidence="5" id="KW-0540">Nuclease</keyword>
<keyword evidence="18" id="KW-1185">Reference proteome</keyword>
<evidence type="ECO:0000256" key="10">
    <source>
        <dbReference type="ARBA" id="ARBA00023015"/>
    </source>
</evidence>
<dbReference type="SUPFAM" id="SSF56672">
    <property type="entry name" value="DNA/RNA polymerases"/>
    <property type="match status" value="1"/>
</dbReference>
<dbReference type="Pfam" id="PF00078">
    <property type="entry name" value="RVT_1"/>
    <property type="match status" value="1"/>
</dbReference>
<dbReference type="SUPFAM" id="SSF53098">
    <property type="entry name" value="Ribonuclease H-like"/>
    <property type="match status" value="1"/>
</dbReference>
<dbReference type="Pfam" id="PF17917">
    <property type="entry name" value="RT_RNaseH"/>
    <property type="match status" value="1"/>
</dbReference>
<evidence type="ECO:0000259" key="16">
    <source>
        <dbReference type="PROSITE" id="PS51032"/>
    </source>
</evidence>
<dbReference type="Gene3D" id="3.30.730.10">
    <property type="entry name" value="AP2/ERF domain"/>
    <property type="match status" value="1"/>
</dbReference>
<dbReference type="GO" id="GO:0003964">
    <property type="term" value="F:RNA-directed DNA polymerase activity"/>
    <property type="evidence" value="ECO:0007669"/>
    <property type="project" value="UniProtKB-KW"/>
</dbReference>
<dbReference type="Pfam" id="PF17921">
    <property type="entry name" value="Integrase_H2C2"/>
    <property type="match status" value="1"/>
</dbReference>
<dbReference type="CDD" id="cd01647">
    <property type="entry name" value="RT_LTR"/>
    <property type="match status" value="1"/>
</dbReference>
<dbReference type="FunFam" id="3.30.70.270:FF:000003">
    <property type="entry name" value="Transposon Ty3-G Gag-Pol polyprotein"/>
    <property type="match status" value="1"/>
</dbReference>
<dbReference type="SMART" id="SM00380">
    <property type="entry name" value="AP2"/>
    <property type="match status" value="1"/>
</dbReference>
<organism evidence="17 18">
    <name type="scientific">Mikania micrantha</name>
    <name type="common">bitter vine</name>
    <dbReference type="NCBI Taxonomy" id="192012"/>
    <lineage>
        <taxon>Eukaryota</taxon>
        <taxon>Viridiplantae</taxon>
        <taxon>Streptophyta</taxon>
        <taxon>Embryophyta</taxon>
        <taxon>Tracheophyta</taxon>
        <taxon>Spermatophyta</taxon>
        <taxon>Magnoliopsida</taxon>
        <taxon>eudicotyledons</taxon>
        <taxon>Gunneridae</taxon>
        <taxon>Pentapetalae</taxon>
        <taxon>asterids</taxon>
        <taxon>campanulids</taxon>
        <taxon>Asterales</taxon>
        <taxon>Asteraceae</taxon>
        <taxon>Asteroideae</taxon>
        <taxon>Heliantheae alliance</taxon>
        <taxon>Eupatorieae</taxon>
        <taxon>Mikania</taxon>
    </lineage>
</organism>
<dbReference type="FunFam" id="3.10.10.10:FF:000007">
    <property type="entry name" value="Retrovirus-related Pol polyprotein from transposon 17.6-like Protein"/>
    <property type="match status" value="1"/>
</dbReference>
<dbReference type="PROSITE" id="PS50994">
    <property type="entry name" value="INTEGRASE"/>
    <property type="match status" value="1"/>
</dbReference>
<dbReference type="GO" id="GO:0003700">
    <property type="term" value="F:DNA-binding transcription factor activity"/>
    <property type="evidence" value="ECO:0007669"/>
    <property type="project" value="InterPro"/>
</dbReference>
<dbReference type="Gene3D" id="3.10.20.370">
    <property type="match status" value="1"/>
</dbReference>
<evidence type="ECO:0000313" key="18">
    <source>
        <dbReference type="Proteomes" id="UP000326396"/>
    </source>
</evidence>
<evidence type="ECO:0000259" key="15">
    <source>
        <dbReference type="PROSITE" id="PS50994"/>
    </source>
</evidence>
<dbReference type="GO" id="GO:0003677">
    <property type="term" value="F:DNA binding"/>
    <property type="evidence" value="ECO:0007669"/>
    <property type="project" value="UniProtKB-KW"/>
</dbReference>
<dbReference type="Proteomes" id="UP000326396">
    <property type="component" value="Linkage Group LG13"/>
</dbReference>
<dbReference type="InterPro" id="IPR041373">
    <property type="entry name" value="RT_RNaseH"/>
</dbReference>
<dbReference type="GO" id="GO:0005634">
    <property type="term" value="C:nucleus"/>
    <property type="evidence" value="ECO:0007669"/>
    <property type="project" value="UniProtKB-SubCell"/>
</dbReference>
<dbReference type="InterPro" id="IPR016177">
    <property type="entry name" value="DNA-bd_dom_sf"/>
</dbReference>
<dbReference type="PANTHER" id="PTHR37984:SF5">
    <property type="entry name" value="PROTEIN NYNRIN-LIKE"/>
    <property type="match status" value="1"/>
</dbReference>
<keyword evidence="13" id="KW-0539">Nucleus</keyword>
<dbReference type="GO" id="GO:0008233">
    <property type="term" value="F:peptidase activity"/>
    <property type="evidence" value="ECO:0007669"/>
    <property type="project" value="UniProtKB-KW"/>
</dbReference>
<evidence type="ECO:0000256" key="12">
    <source>
        <dbReference type="ARBA" id="ARBA00023163"/>
    </source>
</evidence>
<keyword evidence="2" id="KW-0645">Protease</keyword>
<keyword evidence="8" id="KW-0611">Plant defense</keyword>
<dbReference type="InterPro" id="IPR012337">
    <property type="entry name" value="RNaseH-like_sf"/>
</dbReference>
<sequence length="812" mass="92050">MATEDVHKTAFRTHEGHYEFLVMPFGLKNAPATFQVLMNSVFKPMLRKGVLVFFDDILVYSRDEAQHEQHLRRVLKAMKHHRLFAKESKCVFGGKAVEYLGHVISAEGVTTDLVKIEAIQQWPAPKTLKELRGFLGLTGYYRREAQDALDRHKAALSSAPMLALPNFSKTFVVETDASACGLGAVLMQDHHPITFISKALSAEQQALSVYEKELLAIMMAVKQWHYYLIPHHFIIRTYQQSLKHLLTHKVTTPLQHKWLAKLMGYDYTIELSQFYSNRSLRAKTKMSSYRLSSRNWKEGRGHSGITATVQRVKGIFYWKGIAKRVRQTIRLCDVCSRAKVENIASPGLLQPLPIPDTIFSDISMDFIGGLHKVKGKDTIIVVVYRLSKYNHFVVLSHPFSARDVAQVFLDNVYRLHGCPASIISDRDPIFLSSFWKEFLALQGVESKLSTAYHPQTNGQTEVVNRLTGVVKSTLHPFICTHSILILFVSNPLFFLPSVSHRTEEKRGKSSRQQTPQFTPFHLLEAHFSTTPSSQFPYPVSILLQFRFLDRFYAMEVQNTLSVQPAVKFSEHVVTANKFVHEDLPADPPTTSCNRKLVRITMTDPYATDSSSDEEGVTKRIKKHVFEINVDSSSSRFKKRNQKRRHVRCTGSPVKKYRGVRRRPWGRYAAEIRDPTRRKRVWLGTFDTPEEAATVYDNAAIMLKGDNAVTNFPVAPLTVTNTVASKKPALTATTGDVEGDGELHLNDDVLSPTSVLPFDDELLPLDCFGSGDVDAFGFNVDVAINYPDFCVPANYYTEEFCDFDINDFLVDVL</sequence>
<dbReference type="CDD" id="cd00018">
    <property type="entry name" value="AP2"/>
    <property type="match status" value="1"/>
</dbReference>
<dbReference type="AlphaFoldDB" id="A0A5N6PD24"/>
<dbReference type="Gene3D" id="3.30.70.270">
    <property type="match status" value="2"/>
</dbReference>
<evidence type="ECO:0000256" key="11">
    <source>
        <dbReference type="ARBA" id="ARBA00023125"/>
    </source>
</evidence>
<protein>
    <recommendedName>
        <fullName evidence="19">Integrase catalytic domain-containing protein</fullName>
    </recommendedName>
</protein>
<evidence type="ECO:0000256" key="5">
    <source>
        <dbReference type="ARBA" id="ARBA00022722"/>
    </source>
</evidence>
<keyword evidence="11" id="KW-0238">DNA-binding</keyword>
<dbReference type="CDD" id="cd09274">
    <property type="entry name" value="RNase_HI_RT_Ty3"/>
    <property type="match status" value="1"/>
</dbReference>
<proteinExistence type="predicted"/>
<dbReference type="GO" id="GO:0015074">
    <property type="term" value="P:DNA integration"/>
    <property type="evidence" value="ECO:0007669"/>
    <property type="project" value="InterPro"/>
</dbReference>
<feature type="domain" description="Reverse transcriptase" evidence="14">
    <location>
        <begin position="1"/>
        <end position="104"/>
    </location>
</feature>
<evidence type="ECO:0000256" key="1">
    <source>
        <dbReference type="ARBA" id="ARBA00004123"/>
    </source>
</evidence>
<dbReference type="Pfam" id="PF00847">
    <property type="entry name" value="AP2"/>
    <property type="match status" value="1"/>
</dbReference>
<accession>A0A5N6PD24</accession>
<dbReference type="Gene3D" id="3.10.10.10">
    <property type="entry name" value="HIV Type 1 Reverse Transcriptase, subunit A, domain 1"/>
    <property type="match status" value="1"/>
</dbReference>
<dbReference type="PROSITE" id="PS50878">
    <property type="entry name" value="RT_POL"/>
    <property type="match status" value="1"/>
</dbReference>
<evidence type="ECO:0000256" key="2">
    <source>
        <dbReference type="ARBA" id="ARBA00022670"/>
    </source>
</evidence>
<comment type="subcellular location">
    <subcellularLocation>
        <location evidence="1">Nucleus</location>
    </subcellularLocation>
</comment>
<dbReference type="SUPFAM" id="SSF54171">
    <property type="entry name" value="DNA-binding domain"/>
    <property type="match status" value="1"/>
</dbReference>
<feature type="domain" description="Integrase catalytic" evidence="15">
    <location>
        <begin position="349"/>
        <end position="466"/>
    </location>
</feature>
<dbReference type="InterPro" id="IPR043502">
    <property type="entry name" value="DNA/RNA_pol_sf"/>
</dbReference>
<keyword evidence="10" id="KW-0805">Transcription regulation</keyword>
<evidence type="ECO:0000256" key="6">
    <source>
        <dbReference type="ARBA" id="ARBA00022759"/>
    </source>
</evidence>
<reference evidence="17 18" key="1">
    <citation type="submission" date="2019-05" db="EMBL/GenBank/DDBJ databases">
        <title>Mikania micrantha, genome provides insights into the molecular mechanism of rapid growth.</title>
        <authorList>
            <person name="Liu B."/>
        </authorList>
    </citation>
    <scope>NUCLEOTIDE SEQUENCE [LARGE SCALE GENOMIC DNA]</scope>
    <source>
        <strain evidence="17">NLD-2019</strain>
        <tissue evidence="17">Leaf</tissue>
    </source>
</reference>
<dbReference type="InterPro" id="IPR036397">
    <property type="entry name" value="RNaseH_sf"/>
</dbReference>
<dbReference type="InterPro" id="IPR050951">
    <property type="entry name" value="Retrovirus_Pol_polyprotein"/>
</dbReference>
<dbReference type="Gene3D" id="3.30.420.10">
    <property type="entry name" value="Ribonuclease H-like superfamily/Ribonuclease H"/>
    <property type="match status" value="1"/>
</dbReference>
<dbReference type="GO" id="GO:0006508">
    <property type="term" value="P:proteolysis"/>
    <property type="evidence" value="ECO:0007669"/>
    <property type="project" value="UniProtKB-KW"/>
</dbReference>
<dbReference type="FunFam" id="3.30.730.10:FF:000001">
    <property type="entry name" value="Ethylene-responsive transcription factor 2"/>
    <property type="match status" value="1"/>
</dbReference>
<dbReference type="InterPro" id="IPR000477">
    <property type="entry name" value="RT_dom"/>
</dbReference>
<evidence type="ECO:0000256" key="4">
    <source>
        <dbReference type="ARBA" id="ARBA00022695"/>
    </source>
</evidence>
<dbReference type="GO" id="GO:0006952">
    <property type="term" value="P:defense response"/>
    <property type="evidence" value="ECO:0007669"/>
    <property type="project" value="UniProtKB-KW"/>
</dbReference>
<dbReference type="PROSITE" id="PS51032">
    <property type="entry name" value="AP2_ERF"/>
    <property type="match status" value="1"/>
</dbReference>
<comment type="caution">
    <text evidence="17">The sequence shown here is derived from an EMBL/GenBank/DDBJ whole genome shotgun (WGS) entry which is preliminary data.</text>
</comment>
<dbReference type="InterPro" id="IPR041588">
    <property type="entry name" value="Integrase_H2C2"/>
</dbReference>
<dbReference type="EMBL" id="SZYD01000005">
    <property type="protein sequence ID" value="KAD6119933.1"/>
    <property type="molecule type" value="Genomic_DNA"/>
</dbReference>
<dbReference type="InterPro" id="IPR043128">
    <property type="entry name" value="Rev_trsase/Diguanyl_cyclase"/>
</dbReference>
<evidence type="ECO:0008006" key="19">
    <source>
        <dbReference type="Google" id="ProtNLM"/>
    </source>
</evidence>